<dbReference type="PROSITE" id="PS51257">
    <property type="entry name" value="PROKAR_LIPOPROTEIN"/>
    <property type="match status" value="1"/>
</dbReference>
<feature type="region of interest" description="Disordered" evidence="1">
    <location>
        <begin position="210"/>
        <end position="248"/>
    </location>
</feature>
<organism evidence="3 4">
    <name type="scientific">Sorangium cellulosum</name>
    <name type="common">Polyangium cellulosum</name>
    <dbReference type="NCBI Taxonomy" id="56"/>
    <lineage>
        <taxon>Bacteria</taxon>
        <taxon>Pseudomonadati</taxon>
        <taxon>Myxococcota</taxon>
        <taxon>Polyangia</taxon>
        <taxon>Polyangiales</taxon>
        <taxon>Polyangiaceae</taxon>
        <taxon>Sorangium</taxon>
    </lineage>
</organism>
<evidence type="ECO:0000256" key="2">
    <source>
        <dbReference type="SAM" id="SignalP"/>
    </source>
</evidence>
<dbReference type="EMBL" id="CP012670">
    <property type="protein sequence ID" value="AUX24894.1"/>
    <property type="molecule type" value="Genomic_DNA"/>
</dbReference>
<evidence type="ECO:0000313" key="4">
    <source>
        <dbReference type="Proteomes" id="UP000295781"/>
    </source>
</evidence>
<dbReference type="PRINTS" id="PR01228">
    <property type="entry name" value="EGGSHELL"/>
</dbReference>
<sequence>MSGMLNRILAAALLASMAVGVTGVACFDPAGNCVLTYRCLQGTSSGSAGGGGGTSDECIPSERSDAVGDECGVFVSSSLGDDTGAGAKATPMKTLAAAIERIRGENAPVRIYACAEELAEAVELPAGVNLYGGLDCKRGWAWTGDAKTTIFAGPDQVALAVRGAEGTTHIEDVLVKAADAQTEGASSIAVLVDGATVELVRSELVAGNGADGAPGAPGAEPVAPADPVPPAQAGAAGNGGVNACSDLDETPGPDAILIGGAAVENACDGENSAGGKGGDGGITNGSDGEAGVMGTAGQAGIGQPETGGAWECLPGSGLGNPGSRGEDGGSGTGASGMGTLSATSGYVGVSGGAGTAGKPGQGGGGGGGAKGLANCGGGQPGAGASGGSGGAGGCGGKPGQGGGAGGASIALASVDATVTLTDCRLQAGRGGKGGAGGAAQLGGTGGNGGTGGTASGFSQNACNGGQGGKGGNGGPGGGGLGGPSFAIAFRGAPVAQVGNIELTPGTPGEGGPGGNDNIAQNAGATGAAAPEQELQ</sequence>
<dbReference type="RefSeq" id="WP_165373382.1">
    <property type="nucleotide sequence ID" value="NZ_CP012670.1"/>
</dbReference>
<accession>A0A4P2Q621</accession>
<evidence type="ECO:0000256" key="1">
    <source>
        <dbReference type="SAM" id="MobiDB-lite"/>
    </source>
</evidence>
<feature type="compositionally biased region" description="Gly residues" evidence="1">
    <location>
        <begin position="272"/>
        <end position="283"/>
    </location>
</feature>
<feature type="signal peptide" evidence="2">
    <location>
        <begin position="1"/>
        <end position="27"/>
    </location>
</feature>
<feature type="region of interest" description="Disordered" evidence="1">
    <location>
        <begin position="271"/>
        <end position="337"/>
    </location>
</feature>
<feature type="compositionally biased region" description="Low complexity" evidence="1">
    <location>
        <begin position="210"/>
        <end position="223"/>
    </location>
</feature>
<gene>
    <name evidence="3" type="ORF">SOCEGT47_054340</name>
</gene>
<name>A0A4P2Q621_SORCE</name>
<feature type="chain" id="PRO_5020997570" evidence="2">
    <location>
        <begin position="28"/>
        <end position="535"/>
    </location>
</feature>
<feature type="region of interest" description="Disordered" evidence="1">
    <location>
        <begin position="498"/>
        <end position="535"/>
    </location>
</feature>
<feature type="compositionally biased region" description="Gly residues" evidence="1">
    <location>
        <begin position="316"/>
        <end position="336"/>
    </location>
</feature>
<protein>
    <submittedName>
        <fullName evidence="3">PGRS family protein</fullName>
    </submittedName>
</protein>
<dbReference type="AlphaFoldDB" id="A0A4P2Q621"/>
<feature type="compositionally biased region" description="Low complexity" evidence="1">
    <location>
        <begin position="519"/>
        <end position="529"/>
    </location>
</feature>
<keyword evidence="2" id="KW-0732">Signal</keyword>
<proteinExistence type="predicted"/>
<reference evidence="3 4" key="1">
    <citation type="submission" date="2015-09" db="EMBL/GenBank/DDBJ databases">
        <title>Sorangium comparison.</title>
        <authorList>
            <person name="Zaburannyi N."/>
            <person name="Bunk B."/>
            <person name="Overmann J."/>
            <person name="Mueller R."/>
        </authorList>
    </citation>
    <scope>NUCLEOTIDE SEQUENCE [LARGE SCALE GENOMIC DNA]</scope>
    <source>
        <strain evidence="3 4">So ceGT47</strain>
    </source>
</reference>
<dbReference type="Proteomes" id="UP000295781">
    <property type="component" value="Chromosome"/>
</dbReference>
<evidence type="ECO:0000313" key="3">
    <source>
        <dbReference type="EMBL" id="AUX24894.1"/>
    </source>
</evidence>